<evidence type="ECO:0000256" key="1">
    <source>
        <dbReference type="ARBA" id="ARBA00022603"/>
    </source>
</evidence>
<keyword evidence="3" id="KW-0479">Metal-binding</keyword>
<keyword evidence="2" id="KW-0808">Transferase</keyword>
<evidence type="ECO:0000256" key="2">
    <source>
        <dbReference type="ARBA" id="ARBA00022679"/>
    </source>
</evidence>
<reference evidence="5 6" key="1">
    <citation type="submission" date="2023-01" db="EMBL/GenBank/DDBJ databases">
        <authorList>
            <person name="Kreplak J."/>
        </authorList>
    </citation>
    <scope>NUCLEOTIDE SEQUENCE [LARGE SCALE GENOMIC DNA]</scope>
</reference>
<evidence type="ECO:0000313" key="5">
    <source>
        <dbReference type="EMBL" id="CAI8584403.1"/>
    </source>
</evidence>
<dbReference type="AlphaFoldDB" id="A0AAV0YIN8"/>
<dbReference type="EMBL" id="CATIWC010001723">
    <property type="protein sequence ID" value="CAI8584403.1"/>
    <property type="molecule type" value="Genomic_DNA"/>
</dbReference>
<organism evidence="5 6">
    <name type="scientific">Vicia faba</name>
    <name type="common">Broad bean</name>
    <name type="synonym">Faba vulgaris</name>
    <dbReference type="NCBI Taxonomy" id="3906"/>
    <lineage>
        <taxon>Eukaryota</taxon>
        <taxon>Viridiplantae</taxon>
        <taxon>Streptophyta</taxon>
        <taxon>Embryophyta</taxon>
        <taxon>Tracheophyta</taxon>
        <taxon>Spermatophyta</taxon>
        <taxon>Magnoliopsida</taxon>
        <taxon>eudicotyledons</taxon>
        <taxon>Gunneridae</taxon>
        <taxon>Pentapetalae</taxon>
        <taxon>rosids</taxon>
        <taxon>fabids</taxon>
        <taxon>Fabales</taxon>
        <taxon>Fabaceae</taxon>
        <taxon>Papilionoideae</taxon>
        <taxon>50 kb inversion clade</taxon>
        <taxon>NPAAA clade</taxon>
        <taxon>Hologalegina</taxon>
        <taxon>IRL clade</taxon>
        <taxon>Fabeae</taxon>
        <taxon>Vicia</taxon>
    </lineage>
</organism>
<dbReference type="GO" id="GO:0008168">
    <property type="term" value="F:methyltransferase activity"/>
    <property type="evidence" value="ECO:0007669"/>
    <property type="project" value="UniProtKB-KW"/>
</dbReference>
<dbReference type="GO" id="GO:0032259">
    <property type="term" value="P:methylation"/>
    <property type="evidence" value="ECO:0007669"/>
    <property type="project" value="UniProtKB-KW"/>
</dbReference>
<name>A0AAV0YIN8_VICFA</name>
<dbReference type="Gene3D" id="3.40.50.150">
    <property type="entry name" value="Vaccinia Virus protein VP39"/>
    <property type="match status" value="1"/>
</dbReference>
<evidence type="ECO:0000313" key="6">
    <source>
        <dbReference type="Proteomes" id="UP001157006"/>
    </source>
</evidence>
<accession>A0AAV0YIN8</accession>
<gene>
    <name evidence="5" type="ORF">VFH_U072880</name>
</gene>
<dbReference type="PANTHER" id="PTHR31009">
    <property type="entry name" value="S-ADENOSYL-L-METHIONINE:CARBOXYL METHYLTRANSFERASE FAMILY PROTEIN"/>
    <property type="match status" value="1"/>
</dbReference>
<dbReference type="Pfam" id="PF03492">
    <property type="entry name" value="Methyltransf_7"/>
    <property type="match status" value="1"/>
</dbReference>
<protein>
    <submittedName>
        <fullName evidence="5">Uncharacterized protein</fullName>
    </submittedName>
</protein>
<dbReference type="InterPro" id="IPR042086">
    <property type="entry name" value="MeTrfase_capping"/>
</dbReference>
<proteinExistence type="predicted"/>
<sequence length="369" mass="41973">MDLKQVLHMNGGNGEEGYANNSLLQKKVISMTKSLRDEAITNVYRNTKPKSLGIADLGCSYGPNTFLVIAEAIKAVEKFCQEQKQKSPEYKVFLNDLPGNDFNNVFLSYDAFKKNLISEVKTQMSPLYFFGAPGSFYDKLFPNKSLHFIHSSYSLQFLSKVPEGIDNNKGHIYWAKTSPPNVLKAYLEQYKADLSFFLKCRAEELVEGGRLVVTLIGEDPVNKDRGYIWEIMSMGLNDMVKQGIIKEEKVNTFNIPLYYPSLAEVKKEIDTQGSFDINYLETSQVNLAELDNWDDLDFTSKKPESLKDGGYNMENSFRAVAEPMLTGHFGESVTKEAFNRFLKHMADQMPKDKRPKLTNITMSLIRKAF</sequence>
<dbReference type="SUPFAM" id="SSF53335">
    <property type="entry name" value="S-adenosyl-L-methionine-dependent methyltransferases"/>
    <property type="match status" value="1"/>
</dbReference>
<comment type="caution">
    <text evidence="5">The sequence shown here is derived from an EMBL/GenBank/DDBJ whole genome shotgun (WGS) entry which is preliminary data.</text>
</comment>
<keyword evidence="4" id="KW-0460">Magnesium</keyword>
<keyword evidence="1" id="KW-0489">Methyltransferase</keyword>
<dbReference type="InterPro" id="IPR029063">
    <property type="entry name" value="SAM-dependent_MTases_sf"/>
</dbReference>
<dbReference type="Gene3D" id="1.10.1200.270">
    <property type="entry name" value="Methyltransferase, alpha-helical capping domain"/>
    <property type="match status" value="1"/>
</dbReference>
<evidence type="ECO:0000256" key="4">
    <source>
        <dbReference type="ARBA" id="ARBA00022842"/>
    </source>
</evidence>
<dbReference type="GO" id="GO:0046872">
    <property type="term" value="F:metal ion binding"/>
    <property type="evidence" value="ECO:0007669"/>
    <property type="project" value="UniProtKB-KW"/>
</dbReference>
<dbReference type="InterPro" id="IPR005299">
    <property type="entry name" value="MeTrfase_7"/>
</dbReference>
<evidence type="ECO:0000256" key="3">
    <source>
        <dbReference type="ARBA" id="ARBA00022723"/>
    </source>
</evidence>
<dbReference type="Proteomes" id="UP001157006">
    <property type="component" value="Unassembled WGS sequence"/>
</dbReference>
<keyword evidence="6" id="KW-1185">Reference proteome</keyword>